<dbReference type="Pfam" id="PF12833">
    <property type="entry name" value="HTH_18"/>
    <property type="match status" value="1"/>
</dbReference>
<evidence type="ECO:0000313" key="6">
    <source>
        <dbReference type="Proteomes" id="UP001589619"/>
    </source>
</evidence>
<dbReference type="InterPro" id="IPR009057">
    <property type="entry name" value="Homeodomain-like_sf"/>
</dbReference>
<accession>A0ABV5VUS2</accession>
<dbReference type="InterPro" id="IPR003313">
    <property type="entry name" value="AraC-bd"/>
</dbReference>
<dbReference type="InterPro" id="IPR037923">
    <property type="entry name" value="HTH-like"/>
</dbReference>
<dbReference type="Pfam" id="PF02311">
    <property type="entry name" value="AraC_binding"/>
    <property type="match status" value="1"/>
</dbReference>
<dbReference type="InterPro" id="IPR018062">
    <property type="entry name" value="HTH_AraC-typ_CS"/>
</dbReference>
<keyword evidence="6" id="KW-1185">Reference proteome</keyword>
<comment type="caution">
    <text evidence="5">The sequence shown here is derived from an EMBL/GenBank/DDBJ whole genome shotgun (WGS) entry which is preliminary data.</text>
</comment>
<dbReference type="InterPro" id="IPR014710">
    <property type="entry name" value="RmlC-like_jellyroll"/>
</dbReference>
<evidence type="ECO:0000256" key="3">
    <source>
        <dbReference type="ARBA" id="ARBA00023163"/>
    </source>
</evidence>
<sequence>MNRLIPFPFFKQYNYRFDIPYKFEFDVHPQYEIYYFHSGVCNYVIGDQVYDLQPGDMIIMHGMTRHQPKVDDLREYVRSMISFEPSIIQMFEQQVRSLNPLSPFEKLKNFHIRLNKQSQSEVEDILSRIDCFYGKEDIVCYHRFLTAFYDLLLFIYDKCRSAMEECRSVSSSKEWNVQRIVAYIENRFMDEINLDQMAKELHMSKYYVSKLFRSVTGMTIFDFIIQRRINEARILILLGGPLSVTDVCYQVGFKNPTHFSRRFKEQIGLSPAQFRKKVGS</sequence>
<dbReference type="InterPro" id="IPR020449">
    <property type="entry name" value="Tscrpt_reg_AraC-type_HTH"/>
</dbReference>
<keyword evidence="2" id="KW-0238">DNA-binding</keyword>
<dbReference type="RefSeq" id="WP_344915857.1">
    <property type="nucleotide sequence ID" value="NZ_BAAAYO010000017.1"/>
</dbReference>
<dbReference type="SMART" id="SM00342">
    <property type="entry name" value="HTH_ARAC"/>
    <property type="match status" value="1"/>
</dbReference>
<keyword evidence="1" id="KW-0805">Transcription regulation</keyword>
<dbReference type="PROSITE" id="PS00041">
    <property type="entry name" value="HTH_ARAC_FAMILY_1"/>
    <property type="match status" value="1"/>
</dbReference>
<keyword evidence="3" id="KW-0804">Transcription</keyword>
<dbReference type="Proteomes" id="UP001589619">
    <property type="component" value="Unassembled WGS sequence"/>
</dbReference>
<dbReference type="InterPro" id="IPR018060">
    <property type="entry name" value="HTH_AraC"/>
</dbReference>
<dbReference type="EMBL" id="JBHMAG010000008">
    <property type="protein sequence ID" value="MFB9751942.1"/>
    <property type="molecule type" value="Genomic_DNA"/>
</dbReference>
<protein>
    <submittedName>
        <fullName evidence="5">AraC family transcriptional regulator</fullName>
    </submittedName>
</protein>
<reference evidence="5 6" key="1">
    <citation type="submission" date="2024-09" db="EMBL/GenBank/DDBJ databases">
        <authorList>
            <person name="Sun Q."/>
            <person name="Mori K."/>
        </authorList>
    </citation>
    <scope>NUCLEOTIDE SEQUENCE [LARGE SCALE GENOMIC DNA]</scope>
    <source>
        <strain evidence="5 6">JCM 12520</strain>
    </source>
</reference>
<dbReference type="PANTHER" id="PTHR43280">
    <property type="entry name" value="ARAC-FAMILY TRANSCRIPTIONAL REGULATOR"/>
    <property type="match status" value="1"/>
</dbReference>
<dbReference type="PANTHER" id="PTHR43280:SF27">
    <property type="entry name" value="TRANSCRIPTIONAL REGULATOR MTLR"/>
    <property type="match status" value="1"/>
</dbReference>
<organism evidence="5 6">
    <name type="scientific">Paenibacillus hodogayensis</name>
    <dbReference type="NCBI Taxonomy" id="279208"/>
    <lineage>
        <taxon>Bacteria</taxon>
        <taxon>Bacillati</taxon>
        <taxon>Bacillota</taxon>
        <taxon>Bacilli</taxon>
        <taxon>Bacillales</taxon>
        <taxon>Paenibacillaceae</taxon>
        <taxon>Paenibacillus</taxon>
    </lineage>
</organism>
<dbReference type="SUPFAM" id="SSF46689">
    <property type="entry name" value="Homeodomain-like"/>
    <property type="match status" value="2"/>
</dbReference>
<dbReference type="PROSITE" id="PS01124">
    <property type="entry name" value="HTH_ARAC_FAMILY_2"/>
    <property type="match status" value="1"/>
</dbReference>
<dbReference type="Gene3D" id="1.10.10.60">
    <property type="entry name" value="Homeodomain-like"/>
    <property type="match status" value="2"/>
</dbReference>
<gene>
    <name evidence="5" type="ORF">ACFFNY_10280</name>
</gene>
<dbReference type="Gene3D" id="2.60.120.10">
    <property type="entry name" value="Jelly Rolls"/>
    <property type="match status" value="1"/>
</dbReference>
<dbReference type="PRINTS" id="PR00032">
    <property type="entry name" value="HTHARAC"/>
</dbReference>
<evidence type="ECO:0000259" key="4">
    <source>
        <dbReference type="PROSITE" id="PS01124"/>
    </source>
</evidence>
<dbReference type="SUPFAM" id="SSF51215">
    <property type="entry name" value="Regulatory protein AraC"/>
    <property type="match status" value="1"/>
</dbReference>
<evidence type="ECO:0000256" key="2">
    <source>
        <dbReference type="ARBA" id="ARBA00023125"/>
    </source>
</evidence>
<proteinExistence type="predicted"/>
<name>A0ABV5VUS2_9BACL</name>
<evidence type="ECO:0000256" key="1">
    <source>
        <dbReference type="ARBA" id="ARBA00023015"/>
    </source>
</evidence>
<evidence type="ECO:0000313" key="5">
    <source>
        <dbReference type="EMBL" id="MFB9751942.1"/>
    </source>
</evidence>
<feature type="domain" description="HTH araC/xylS-type" evidence="4">
    <location>
        <begin position="178"/>
        <end position="277"/>
    </location>
</feature>